<keyword evidence="4 7" id="KW-0573">Peptidoglycan synthesis</keyword>
<dbReference type="PROSITE" id="PS00923">
    <property type="entry name" value="ASP_GLU_RACEMASE_1"/>
    <property type="match status" value="1"/>
</dbReference>
<dbReference type="EMBL" id="BMGM01000007">
    <property type="protein sequence ID" value="GGE38783.1"/>
    <property type="molecule type" value="Genomic_DNA"/>
</dbReference>
<evidence type="ECO:0000256" key="1">
    <source>
        <dbReference type="ARBA" id="ARBA00001602"/>
    </source>
</evidence>
<dbReference type="InterPro" id="IPR001920">
    <property type="entry name" value="Asp/Glu_race"/>
</dbReference>
<comment type="catalytic activity">
    <reaction evidence="1 7">
        <text>L-glutamate = D-glutamate</text>
        <dbReference type="Rhea" id="RHEA:12813"/>
        <dbReference type="ChEBI" id="CHEBI:29985"/>
        <dbReference type="ChEBI" id="CHEBI:29986"/>
        <dbReference type="EC" id="5.1.1.3"/>
    </reaction>
</comment>
<dbReference type="InterPro" id="IPR015942">
    <property type="entry name" value="Asp/Glu/hydantoin_racemase"/>
</dbReference>
<evidence type="ECO:0000256" key="6">
    <source>
        <dbReference type="ARBA" id="ARBA00023316"/>
    </source>
</evidence>
<dbReference type="Gene3D" id="3.40.50.1860">
    <property type="match status" value="2"/>
</dbReference>
<feature type="binding site" evidence="7">
    <location>
        <begin position="14"/>
        <end position="15"/>
    </location>
    <ligand>
        <name>substrate</name>
    </ligand>
</feature>
<dbReference type="PANTHER" id="PTHR21198:SF3">
    <property type="entry name" value="GLUTAMATE RACEMASE"/>
    <property type="match status" value="1"/>
</dbReference>
<dbReference type="InterPro" id="IPR033134">
    <property type="entry name" value="Asp/Glu_racemase_AS_2"/>
</dbReference>
<comment type="pathway">
    <text evidence="7">Cell wall biogenesis; peptidoglycan biosynthesis.</text>
</comment>
<feature type="active site" description="Proton donor/acceptor" evidence="7">
    <location>
        <position position="77"/>
    </location>
</feature>
<dbReference type="Proteomes" id="UP000599179">
    <property type="component" value="Unassembled WGS sequence"/>
</dbReference>
<reference evidence="9" key="1">
    <citation type="journal article" date="2019" name="Int. J. Syst. Evol. Microbiol.">
        <title>The Global Catalogue of Microorganisms (GCM) 10K type strain sequencing project: providing services to taxonomists for standard genome sequencing and annotation.</title>
        <authorList>
            <consortium name="The Broad Institute Genomics Platform"/>
            <consortium name="The Broad Institute Genome Sequencing Center for Infectious Disease"/>
            <person name="Wu L."/>
            <person name="Ma J."/>
        </authorList>
    </citation>
    <scope>NUCLEOTIDE SEQUENCE [LARGE SCALE GENOMIC DNA]</scope>
    <source>
        <strain evidence="9">CGMCC 1.12931</strain>
    </source>
</reference>
<comment type="similarity">
    <text evidence="7">Belongs to the aspartate/glutamate racemases family.</text>
</comment>
<feature type="active site" description="Proton donor/acceptor" evidence="7">
    <location>
        <position position="188"/>
    </location>
</feature>
<dbReference type="EC" id="5.1.1.3" evidence="2 7"/>
<accession>A0ABQ1SHE0</accession>
<evidence type="ECO:0000313" key="8">
    <source>
        <dbReference type="EMBL" id="GGE38783.1"/>
    </source>
</evidence>
<dbReference type="NCBIfam" id="TIGR00067">
    <property type="entry name" value="glut_race"/>
    <property type="match status" value="1"/>
</dbReference>
<evidence type="ECO:0000256" key="4">
    <source>
        <dbReference type="ARBA" id="ARBA00022984"/>
    </source>
</evidence>
<dbReference type="Pfam" id="PF01177">
    <property type="entry name" value="Asp_Glu_race"/>
    <property type="match status" value="1"/>
</dbReference>
<evidence type="ECO:0000256" key="2">
    <source>
        <dbReference type="ARBA" id="ARBA00013090"/>
    </source>
</evidence>
<organism evidence="8 9">
    <name type="scientific">Psychroflexus planctonicus</name>
    <dbReference type="NCBI Taxonomy" id="1526575"/>
    <lineage>
        <taxon>Bacteria</taxon>
        <taxon>Pseudomonadati</taxon>
        <taxon>Bacteroidota</taxon>
        <taxon>Flavobacteriia</taxon>
        <taxon>Flavobacteriales</taxon>
        <taxon>Flavobacteriaceae</taxon>
        <taxon>Psychroflexus</taxon>
    </lineage>
</organism>
<protein>
    <recommendedName>
        <fullName evidence="2 7">Glutamate racemase</fullName>
        <ecNumber evidence="2 7">5.1.1.3</ecNumber>
    </recommendedName>
</protein>
<gene>
    <name evidence="7 8" type="primary">murI</name>
    <name evidence="8" type="ORF">GCM10010832_18830</name>
</gene>
<sequence length="268" mass="29764">MEKSKTKPSIGIFDSGIGGTSIASEIHKLLPYEDIIYLADSKNAPYGNKPKEEIINLAHKNTKKLLQLGAKLIVVACNTATTNAIKELRKTYQIPFIGIEPAIKPATIKSVNKTIGILATKGTLASKLFSETSKKYVSEQIKLIQIEGKGIVEAIESNKHNSNQFIKSLHQQLYNFKEQNIDCLVLGCTHYPYVAKQIQDFLPGVKIIDSGFAVARQTKKVLDTNNLVSKNKRESSVSIYSNADSLDPIQKITKDNFGDFLKIEYLDF</sequence>
<keyword evidence="3 7" id="KW-0133">Cell shape</keyword>
<dbReference type="PROSITE" id="PS00924">
    <property type="entry name" value="ASP_GLU_RACEMASE_2"/>
    <property type="match status" value="1"/>
</dbReference>
<dbReference type="InterPro" id="IPR004391">
    <property type="entry name" value="Glu_race"/>
</dbReference>
<keyword evidence="5 7" id="KW-0413">Isomerase</keyword>
<dbReference type="SUPFAM" id="SSF53681">
    <property type="entry name" value="Aspartate/glutamate racemase"/>
    <property type="match status" value="2"/>
</dbReference>
<dbReference type="PANTHER" id="PTHR21198">
    <property type="entry name" value="GLUTAMATE RACEMASE"/>
    <property type="match status" value="1"/>
</dbReference>
<feature type="binding site" evidence="7">
    <location>
        <begin position="189"/>
        <end position="190"/>
    </location>
    <ligand>
        <name>substrate</name>
    </ligand>
</feature>
<dbReference type="InterPro" id="IPR018187">
    <property type="entry name" value="Asp/Glu_racemase_AS_1"/>
</dbReference>
<comment type="caution">
    <text evidence="8">The sequence shown here is derived from an EMBL/GenBank/DDBJ whole genome shotgun (WGS) entry which is preliminary data.</text>
</comment>
<feature type="binding site" evidence="7">
    <location>
        <begin position="46"/>
        <end position="47"/>
    </location>
    <ligand>
        <name>substrate</name>
    </ligand>
</feature>
<comment type="function">
    <text evidence="7">Provides the (R)-glutamate required for cell wall biosynthesis.</text>
</comment>
<proteinExistence type="inferred from homology"/>
<dbReference type="RefSeq" id="WP_188458855.1">
    <property type="nucleotide sequence ID" value="NZ_BMGM01000007.1"/>
</dbReference>
<name>A0ABQ1SHE0_9FLAO</name>
<keyword evidence="9" id="KW-1185">Reference proteome</keyword>
<evidence type="ECO:0000256" key="3">
    <source>
        <dbReference type="ARBA" id="ARBA00022960"/>
    </source>
</evidence>
<evidence type="ECO:0000256" key="7">
    <source>
        <dbReference type="HAMAP-Rule" id="MF_00258"/>
    </source>
</evidence>
<feature type="binding site" evidence="7">
    <location>
        <begin position="78"/>
        <end position="79"/>
    </location>
    <ligand>
        <name>substrate</name>
    </ligand>
</feature>
<dbReference type="HAMAP" id="MF_00258">
    <property type="entry name" value="Glu_racemase"/>
    <property type="match status" value="1"/>
</dbReference>
<keyword evidence="6 7" id="KW-0961">Cell wall biogenesis/degradation</keyword>
<evidence type="ECO:0000313" key="9">
    <source>
        <dbReference type="Proteomes" id="UP000599179"/>
    </source>
</evidence>
<evidence type="ECO:0000256" key="5">
    <source>
        <dbReference type="ARBA" id="ARBA00023235"/>
    </source>
</evidence>